<dbReference type="Gene3D" id="3.60.15.10">
    <property type="entry name" value="Ribonuclease Z/Hydroxyacylglutathione hydrolase-like"/>
    <property type="match status" value="1"/>
</dbReference>
<dbReference type="Gene3D" id="3.40.10.10">
    <property type="entry name" value="DNA Methylphosphotriester Repair Domain"/>
    <property type="match status" value="1"/>
</dbReference>
<dbReference type="PANTHER" id="PTHR30619:SF1">
    <property type="entry name" value="RECOMBINATION PROTEIN 2"/>
    <property type="match status" value="1"/>
</dbReference>
<comment type="caution">
    <text evidence="2">The sequence shown here is derived from an EMBL/GenBank/DDBJ whole genome shotgun (WGS) entry which is preliminary data.</text>
</comment>
<dbReference type="CDD" id="cd07731">
    <property type="entry name" value="ComA-like_MBL-fold"/>
    <property type="match status" value="1"/>
</dbReference>
<dbReference type="InterPro" id="IPR035451">
    <property type="entry name" value="Ada-like_dom_sf"/>
</dbReference>
<dbReference type="PANTHER" id="PTHR30619">
    <property type="entry name" value="DNA INTERNALIZATION/COMPETENCE PROTEIN COMEC/REC2"/>
    <property type="match status" value="1"/>
</dbReference>
<evidence type="ECO:0000313" key="3">
    <source>
        <dbReference type="Proteomes" id="UP000470082"/>
    </source>
</evidence>
<name>A0A7X2N4F3_9FIRM</name>
<dbReference type="AlphaFoldDB" id="A0A7X2N4F3"/>
<dbReference type="SUPFAM" id="SSF57884">
    <property type="entry name" value="Ada DNA repair protein, N-terminal domain (N-Ada 10)"/>
    <property type="match status" value="1"/>
</dbReference>
<dbReference type="InterPro" id="IPR001279">
    <property type="entry name" value="Metallo-B-lactamas"/>
</dbReference>
<keyword evidence="3" id="KW-1185">Reference proteome</keyword>
<dbReference type="Pfam" id="PF00753">
    <property type="entry name" value="Lactamase_B"/>
    <property type="match status" value="1"/>
</dbReference>
<dbReference type="EMBL" id="VUMM01000024">
    <property type="protein sequence ID" value="MSS02221.1"/>
    <property type="molecule type" value="Genomic_DNA"/>
</dbReference>
<reference evidence="2 3" key="1">
    <citation type="submission" date="2019-08" db="EMBL/GenBank/DDBJ databases">
        <title>In-depth cultivation of the pig gut microbiome towards novel bacterial diversity and tailored functional studies.</title>
        <authorList>
            <person name="Wylensek D."/>
            <person name="Hitch T.C.A."/>
            <person name="Clavel T."/>
        </authorList>
    </citation>
    <scope>NUCLEOTIDE SEQUENCE [LARGE SCALE GENOMIC DNA]</scope>
    <source>
        <strain evidence="2 3">LKV-178-WT-2G</strain>
    </source>
</reference>
<evidence type="ECO:0000313" key="2">
    <source>
        <dbReference type="EMBL" id="MSS02221.1"/>
    </source>
</evidence>
<accession>A0A7X2N4F3</accession>
<dbReference type="SUPFAM" id="SSF56281">
    <property type="entry name" value="Metallo-hydrolase/oxidoreductase"/>
    <property type="match status" value="1"/>
</dbReference>
<dbReference type="GO" id="GO:0016787">
    <property type="term" value="F:hydrolase activity"/>
    <property type="evidence" value="ECO:0007669"/>
    <property type="project" value="UniProtKB-KW"/>
</dbReference>
<dbReference type="InterPro" id="IPR035681">
    <property type="entry name" value="ComA-like_MBL"/>
</dbReference>
<dbReference type="Proteomes" id="UP000470082">
    <property type="component" value="Unassembled WGS sequence"/>
</dbReference>
<organism evidence="2 3">
    <name type="scientific">Floccifex porci</name>
    <dbReference type="NCBI Taxonomy" id="2606629"/>
    <lineage>
        <taxon>Bacteria</taxon>
        <taxon>Bacillati</taxon>
        <taxon>Bacillota</taxon>
        <taxon>Erysipelotrichia</taxon>
        <taxon>Erysipelotrichales</taxon>
        <taxon>Erysipelotrichaceae</taxon>
        <taxon>Floccifex</taxon>
    </lineage>
</organism>
<dbReference type="RefSeq" id="WP_154461228.1">
    <property type="nucleotide sequence ID" value="NZ_VUMM01000024.1"/>
</dbReference>
<proteinExistence type="predicted"/>
<keyword evidence="2" id="KW-0378">Hydrolase</keyword>
<gene>
    <name evidence="2" type="ORF">FYJ50_09000</name>
</gene>
<feature type="domain" description="Metallo-beta-lactamase" evidence="1">
    <location>
        <begin position="37"/>
        <end position="221"/>
    </location>
</feature>
<dbReference type="PROSITE" id="PS51257">
    <property type="entry name" value="PROKAR_LIPOPROTEIN"/>
    <property type="match status" value="1"/>
</dbReference>
<dbReference type="SMART" id="SM00849">
    <property type="entry name" value="Lactamase_B"/>
    <property type="match status" value="1"/>
</dbReference>
<evidence type="ECO:0000259" key="1">
    <source>
        <dbReference type="SMART" id="SM00849"/>
    </source>
</evidence>
<protein>
    <submittedName>
        <fullName evidence="2">MBL fold metallo-hydrolase</fullName>
    </submittedName>
</protein>
<dbReference type="InterPro" id="IPR036866">
    <property type="entry name" value="RibonucZ/Hydroxyglut_hydro"/>
</dbReference>
<dbReference type="InterPro" id="IPR052159">
    <property type="entry name" value="Competence_DNA_uptake"/>
</dbReference>
<sequence length="332" mass="37805">MKKILSIFIIFFLFLYGCVFNDVRSSIFEMHILNVGQGLCVLVNCDNHFLLYDGGPADSSRYVVSYCKKLGIDNFDYVIASHYDSDHISGLVGILNVFDVSCVLDPDYQTDSKIYRSFKNKVQNEIHPSLYDSYDLSNASFEIVGPVIHPEDDNDQSLCIRITFGKTHYFLCGDASSRSLEALEEIQSDVYVVSHHGSKYSVSSSFFKKLDPSCSIISCGKNNIYGHPDQEVLDLLKNTDLYRTDLQNEIILKSDGTNIDFNVEPCQSFISGEQLEEDQENYQFICNKNSKKIHRPDCSGVQMMKEENKLYTNESKEDLIKRGYNPCQMCDP</sequence>